<dbReference type="InterPro" id="IPR017900">
    <property type="entry name" value="4Fe4S_Fe_S_CS"/>
</dbReference>
<keyword evidence="4" id="KW-0004">4Fe-4S</keyword>
<dbReference type="Gene3D" id="3.30.70.20">
    <property type="match status" value="1"/>
</dbReference>
<dbReference type="InterPro" id="IPR007197">
    <property type="entry name" value="rSAM"/>
</dbReference>
<keyword evidence="12" id="KW-0670">Pyruvate</keyword>
<dbReference type="PROSITE" id="PS00198">
    <property type="entry name" value="4FE4S_FER_1"/>
    <property type="match status" value="2"/>
</dbReference>
<evidence type="ECO:0000256" key="4">
    <source>
        <dbReference type="ARBA" id="ARBA00022485"/>
    </source>
</evidence>
<comment type="subunit">
    <text evidence="3">Monomer.</text>
</comment>
<dbReference type="Proteomes" id="UP000199073">
    <property type="component" value="Unassembled WGS sequence"/>
</dbReference>
<dbReference type="SUPFAM" id="SSF102114">
    <property type="entry name" value="Radical SAM enzymes"/>
    <property type="match status" value="1"/>
</dbReference>
<evidence type="ECO:0000256" key="1">
    <source>
        <dbReference type="ARBA" id="ARBA00001966"/>
    </source>
</evidence>
<dbReference type="InterPro" id="IPR034457">
    <property type="entry name" value="Organic_radical-activating"/>
</dbReference>
<proteinExistence type="inferred from homology"/>
<organism evidence="12 13">
    <name type="scientific">Desulforhopalus singaporensis</name>
    <dbReference type="NCBI Taxonomy" id="91360"/>
    <lineage>
        <taxon>Bacteria</taxon>
        <taxon>Pseudomonadati</taxon>
        <taxon>Thermodesulfobacteriota</taxon>
        <taxon>Desulfobulbia</taxon>
        <taxon>Desulfobulbales</taxon>
        <taxon>Desulfocapsaceae</taxon>
        <taxon>Desulforhopalus</taxon>
    </lineage>
</organism>
<accession>A0A1H0Q602</accession>
<dbReference type="GO" id="GO:0016491">
    <property type="term" value="F:oxidoreductase activity"/>
    <property type="evidence" value="ECO:0007669"/>
    <property type="project" value="UniProtKB-KW"/>
</dbReference>
<dbReference type="CDD" id="cd01335">
    <property type="entry name" value="Radical_SAM"/>
    <property type="match status" value="1"/>
</dbReference>
<keyword evidence="7" id="KW-0560">Oxidoreductase</keyword>
<keyword evidence="13" id="KW-1185">Reference proteome</keyword>
<sequence>VSPEFQGSTAKKKIGGGDGGGASMVTGLVFDIKKYAINDGPGIRVAVFLKGCPLNCAWCHNPESISPKVEKMYNPDKCIGCQYCIESCPEDACFLTPDGIVTDRNLCTGCGECAKICPTQAAEMSGRVVTVVDIAEIAEKERLFFDQSGGGVTISGGEPLLQPEFLKALLDELGARSIHRAVDTTGFAPSELMLDVAGRTDLFLYDLKMMDSNRHKKWTGVGNEKILHNLRLLSETEAEIHIRIPLIRGVNDDIDNIERTAAFISSLKGGSAKTINLLPYHNIMVNKYKKLGRYYNPGEISEPGNEDLSAIVEIFSKYGLSATVGG</sequence>
<dbReference type="STRING" id="91360.SAMN05660330_01839"/>
<dbReference type="SUPFAM" id="SSF54862">
    <property type="entry name" value="4Fe-4S ferredoxins"/>
    <property type="match status" value="1"/>
</dbReference>
<evidence type="ECO:0000256" key="8">
    <source>
        <dbReference type="ARBA" id="ARBA00023004"/>
    </source>
</evidence>
<evidence type="ECO:0000256" key="3">
    <source>
        <dbReference type="ARBA" id="ARBA00011245"/>
    </source>
</evidence>
<dbReference type="InterPro" id="IPR017896">
    <property type="entry name" value="4Fe4S_Fe-S-bd"/>
</dbReference>
<dbReference type="PANTHER" id="PTHR30352">
    <property type="entry name" value="PYRUVATE FORMATE-LYASE-ACTIVATING ENZYME"/>
    <property type="match status" value="1"/>
</dbReference>
<dbReference type="Pfam" id="PF00037">
    <property type="entry name" value="Fer4"/>
    <property type="match status" value="2"/>
</dbReference>
<dbReference type="PROSITE" id="PS01087">
    <property type="entry name" value="RADICAL_ACTIVATING"/>
    <property type="match status" value="1"/>
</dbReference>
<evidence type="ECO:0000313" key="13">
    <source>
        <dbReference type="Proteomes" id="UP000199073"/>
    </source>
</evidence>
<keyword evidence="8" id="KW-0408">Iron</keyword>
<name>A0A1H0Q602_9BACT</name>
<dbReference type="GO" id="GO:0016829">
    <property type="term" value="F:lyase activity"/>
    <property type="evidence" value="ECO:0007669"/>
    <property type="project" value="UniProtKB-KW"/>
</dbReference>
<evidence type="ECO:0000256" key="6">
    <source>
        <dbReference type="ARBA" id="ARBA00022723"/>
    </source>
</evidence>
<dbReference type="SFLD" id="SFLDG01066">
    <property type="entry name" value="organic_radical-activating_enz"/>
    <property type="match status" value="1"/>
</dbReference>
<evidence type="ECO:0000256" key="5">
    <source>
        <dbReference type="ARBA" id="ARBA00022691"/>
    </source>
</evidence>
<comment type="cofactor">
    <cofactor evidence="1">
        <name>[4Fe-4S] cluster</name>
        <dbReference type="ChEBI" id="CHEBI:49883"/>
    </cofactor>
</comment>
<gene>
    <name evidence="12" type="ORF">SAMN05660330_01839</name>
</gene>
<dbReference type="Pfam" id="PF04055">
    <property type="entry name" value="Radical_SAM"/>
    <property type="match status" value="1"/>
</dbReference>
<protein>
    <submittedName>
        <fullName evidence="12">Pyruvate formate lyase activating enzyme</fullName>
    </submittedName>
</protein>
<keyword evidence="12" id="KW-0456">Lyase</keyword>
<evidence type="ECO:0000256" key="7">
    <source>
        <dbReference type="ARBA" id="ARBA00023002"/>
    </source>
</evidence>
<dbReference type="EMBL" id="FNJI01000011">
    <property type="protein sequence ID" value="SDP12136.1"/>
    <property type="molecule type" value="Genomic_DNA"/>
</dbReference>
<dbReference type="AlphaFoldDB" id="A0A1H0Q602"/>
<feature type="domain" description="4Fe-4S ferredoxin-type" evidence="10">
    <location>
        <begin position="98"/>
        <end position="127"/>
    </location>
</feature>
<dbReference type="SFLD" id="SFLDS00029">
    <property type="entry name" value="Radical_SAM"/>
    <property type="match status" value="1"/>
</dbReference>
<evidence type="ECO:0000313" key="12">
    <source>
        <dbReference type="EMBL" id="SDP12136.1"/>
    </source>
</evidence>
<comment type="similarity">
    <text evidence="2">Belongs to the organic radical-activating enzymes family.</text>
</comment>
<dbReference type="PANTHER" id="PTHR30352:SF4">
    <property type="entry name" value="PYRUVATE FORMATE-LYASE 2-ACTIVATING ENZYME"/>
    <property type="match status" value="1"/>
</dbReference>
<evidence type="ECO:0000256" key="2">
    <source>
        <dbReference type="ARBA" id="ARBA00009777"/>
    </source>
</evidence>
<feature type="domain" description="4Fe-4S ferredoxin-type" evidence="10">
    <location>
        <begin position="69"/>
        <end position="97"/>
    </location>
</feature>
<dbReference type="InterPro" id="IPR013785">
    <property type="entry name" value="Aldolase_TIM"/>
</dbReference>
<evidence type="ECO:0000259" key="10">
    <source>
        <dbReference type="PROSITE" id="PS51379"/>
    </source>
</evidence>
<dbReference type="GO" id="GO:0046872">
    <property type="term" value="F:metal ion binding"/>
    <property type="evidence" value="ECO:0007669"/>
    <property type="project" value="UniProtKB-KW"/>
</dbReference>
<evidence type="ECO:0000259" key="11">
    <source>
        <dbReference type="PROSITE" id="PS51918"/>
    </source>
</evidence>
<reference evidence="12 13" key="1">
    <citation type="submission" date="2016-10" db="EMBL/GenBank/DDBJ databases">
        <authorList>
            <person name="de Groot N.N."/>
        </authorList>
    </citation>
    <scope>NUCLEOTIDE SEQUENCE [LARGE SCALE GENOMIC DNA]</scope>
    <source>
        <strain evidence="12 13">DSM 12130</strain>
    </source>
</reference>
<feature type="non-terminal residue" evidence="12">
    <location>
        <position position="1"/>
    </location>
</feature>
<dbReference type="NCBIfam" id="TIGR02494">
    <property type="entry name" value="PFLE_PFLC"/>
    <property type="match status" value="1"/>
</dbReference>
<dbReference type="InterPro" id="IPR040074">
    <property type="entry name" value="BssD/PflA/YjjW"/>
</dbReference>
<dbReference type="InterPro" id="IPR001989">
    <property type="entry name" value="Radical_activat_CS"/>
</dbReference>
<keyword evidence="9" id="KW-0411">Iron-sulfur</keyword>
<dbReference type="PROSITE" id="PS51918">
    <property type="entry name" value="RADICAL_SAM"/>
    <property type="match status" value="1"/>
</dbReference>
<dbReference type="SFLD" id="SFLDG01118">
    <property type="entry name" value="activating_enzymes__group_2"/>
    <property type="match status" value="1"/>
</dbReference>
<feature type="domain" description="Radical SAM core" evidence="11">
    <location>
        <begin position="38"/>
        <end position="321"/>
    </location>
</feature>
<dbReference type="PIRSF" id="PIRSF000371">
    <property type="entry name" value="PFL_act_enz"/>
    <property type="match status" value="1"/>
</dbReference>
<dbReference type="PROSITE" id="PS51379">
    <property type="entry name" value="4FE4S_FER_2"/>
    <property type="match status" value="2"/>
</dbReference>
<dbReference type="Gene3D" id="3.20.20.70">
    <property type="entry name" value="Aldolase class I"/>
    <property type="match status" value="1"/>
</dbReference>
<dbReference type="InterPro" id="IPR012839">
    <property type="entry name" value="Organic_radical_activase"/>
</dbReference>
<keyword evidence="5" id="KW-0949">S-adenosyl-L-methionine</keyword>
<evidence type="ECO:0000256" key="9">
    <source>
        <dbReference type="ARBA" id="ARBA00023014"/>
    </source>
</evidence>
<dbReference type="InterPro" id="IPR058240">
    <property type="entry name" value="rSAM_sf"/>
</dbReference>
<keyword evidence="6" id="KW-0479">Metal-binding</keyword>
<dbReference type="GO" id="GO:0051539">
    <property type="term" value="F:4 iron, 4 sulfur cluster binding"/>
    <property type="evidence" value="ECO:0007669"/>
    <property type="project" value="UniProtKB-KW"/>
</dbReference>